<keyword evidence="3" id="KW-0804">Transcription</keyword>
<dbReference type="InterPro" id="IPR040168">
    <property type="entry name" value="Not2/3/5"/>
</dbReference>
<comment type="similarity">
    <text evidence="1">Belongs to the CNOT2/3/5 family.</text>
</comment>
<dbReference type="RefSeq" id="XP_070860853.1">
    <property type="nucleotide sequence ID" value="XM_071006406.1"/>
</dbReference>
<feature type="region of interest" description="Disordered" evidence="4">
    <location>
        <begin position="106"/>
        <end position="374"/>
    </location>
</feature>
<evidence type="ECO:0000259" key="5">
    <source>
        <dbReference type="Pfam" id="PF04153"/>
    </source>
</evidence>
<feature type="compositionally biased region" description="Low complexity" evidence="4">
    <location>
        <begin position="254"/>
        <end position="299"/>
    </location>
</feature>
<protein>
    <submittedName>
        <fullName evidence="6">General negative regulator of transcription subunit 2</fullName>
    </submittedName>
</protein>
<accession>A0ABR4MN11</accession>
<gene>
    <name evidence="6" type="ORF">HOO65_020215</name>
</gene>
<evidence type="ECO:0000313" key="7">
    <source>
        <dbReference type="Proteomes" id="UP001610728"/>
    </source>
</evidence>
<feature type="compositionally biased region" description="Polar residues" evidence="4">
    <location>
        <begin position="301"/>
        <end position="311"/>
    </location>
</feature>
<dbReference type="Proteomes" id="UP001610728">
    <property type="component" value="Unassembled WGS sequence"/>
</dbReference>
<feature type="compositionally biased region" description="Low complexity" evidence="4">
    <location>
        <begin position="33"/>
        <end position="50"/>
    </location>
</feature>
<feature type="region of interest" description="Disordered" evidence="4">
    <location>
        <begin position="30"/>
        <end position="92"/>
    </location>
</feature>
<evidence type="ECO:0000256" key="3">
    <source>
        <dbReference type="ARBA" id="ARBA00023163"/>
    </source>
</evidence>
<keyword evidence="2" id="KW-0805">Transcription regulation</keyword>
<dbReference type="PANTHER" id="PTHR23326">
    <property type="entry name" value="CCR4 NOT-RELATED"/>
    <property type="match status" value="1"/>
</dbReference>
<feature type="compositionally biased region" description="Polar residues" evidence="4">
    <location>
        <begin position="117"/>
        <end position="139"/>
    </location>
</feature>
<feature type="compositionally biased region" description="Polar residues" evidence="4">
    <location>
        <begin position="170"/>
        <end position="194"/>
    </location>
</feature>
<feature type="domain" description="NOT2/NOT3/NOT5 C-terminal" evidence="5">
    <location>
        <begin position="432"/>
        <end position="541"/>
    </location>
</feature>
<dbReference type="GeneID" id="98115848"/>
<comment type="caution">
    <text evidence="6">The sequence shown here is derived from an EMBL/GenBank/DDBJ whole genome shotgun (WGS) entry which is preliminary data.</text>
</comment>
<proteinExistence type="inferred from homology"/>
<dbReference type="InterPro" id="IPR007282">
    <property type="entry name" value="NOT2/3/5_C"/>
</dbReference>
<name>A0ABR4MN11_9PEZI</name>
<dbReference type="EMBL" id="JABSNW010000002">
    <property type="protein sequence ID" value="KAL2889673.1"/>
    <property type="molecule type" value="Genomic_DNA"/>
</dbReference>
<organism evidence="6 7">
    <name type="scientific">Ceratocystis lukuohia</name>
    <dbReference type="NCBI Taxonomy" id="2019550"/>
    <lineage>
        <taxon>Eukaryota</taxon>
        <taxon>Fungi</taxon>
        <taxon>Dikarya</taxon>
        <taxon>Ascomycota</taxon>
        <taxon>Pezizomycotina</taxon>
        <taxon>Sordariomycetes</taxon>
        <taxon>Hypocreomycetidae</taxon>
        <taxon>Microascales</taxon>
        <taxon>Ceratocystidaceae</taxon>
        <taxon>Ceratocystis</taxon>
    </lineage>
</organism>
<keyword evidence="7" id="KW-1185">Reference proteome</keyword>
<dbReference type="Pfam" id="PF04153">
    <property type="entry name" value="NOT2_3_5_C"/>
    <property type="match status" value="1"/>
</dbReference>
<feature type="compositionally biased region" description="Polar residues" evidence="4">
    <location>
        <begin position="239"/>
        <end position="253"/>
    </location>
</feature>
<feature type="compositionally biased region" description="Polar residues" evidence="4">
    <location>
        <begin position="217"/>
        <end position="231"/>
    </location>
</feature>
<sequence length="552" mass="59467">MKYYFQTPGLTNSYLTSLGSVPQQMRMPVGYGQQSQAQSQSQQQPQSQQPGRAGPNRLPNGNKMANSGWAFGGSVPMGAPGMQPTSRPLGLGAGNVSFAQSLGATQAANPLDPSDFPSLSNNSQMQNTGHASLWATSAANGPRSVGPIPRAPSTTLASHIAQQEDPFSPGATSGRLNSAQGSFRFGSQGNMNVGQPSQPPQQMPSSSIDDFPPLNNRGGTTNDSTQIQNMGFQAVGGPSVTSSGQNAQSAQSRSGNGLLNALSANNNSNNSNGATNANVGNSNSNSNGSGSGNNNGMNNRIMASNGATTSSRHQEQRPSVSDDKEAPTSISDSRHPHGAIGNNDQSRKSSIADDNNGVVPPSEAQMEIHDPLGTMPEADKWGLKGLTTLMERYPDYNAMLSGIDVTQLGLDLASTEMISTQNYSLFDDMLPYPAISKFRLPECYNVTNVQSIEQVIRSFNEESLFWIFYSCPADVRQHMAAAELHSRNWRWHKKMCIWITKDEIMVPQAINANEERGFYIVWDTNYWRKERRELLLSYSDLETPNTPVPPQA</sequence>
<reference evidence="6 7" key="1">
    <citation type="submission" date="2020-05" db="EMBL/GenBank/DDBJ databases">
        <title>Ceratocystis lukuohia genome.</title>
        <authorList>
            <person name="Harrington T.C."/>
            <person name="Kim K."/>
            <person name="Mayers C.G."/>
        </authorList>
    </citation>
    <scope>NUCLEOTIDE SEQUENCE [LARGE SCALE GENOMIC DNA]</scope>
    <source>
        <strain evidence="6 7">C4212</strain>
    </source>
</reference>
<feature type="compositionally biased region" description="Basic and acidic residues" evidence="4">
    <location>
        <begin position="312"/>
        <end position="326"/>
    </location>
</feature>
<evidence type="ECO:0000313" key="6">
    <source>
        <dbReference type="EMBL" id="KAL2889673.1"/>
    </source>
</evidence>
<evidence type="ECO:0000256" key="2">
    <source>
        <dbReference type="ARBA" id="ARBA00023015"/>
    </source>
</evidence>
<dbReference type="InterPro" id="IPR038635">
    <property type="entry name" value="CCR4-NOT_su2/3/5_C_sf"/>
</dbReference>
<evidence type="ECO:0000256" key="4">
    <source>
        <dbReference type="SAM" id="MobiDB-lite"/>
    </source>
</evidence>
<feature type="compositionally biased region" description="Polar residues" evidence="4">
    <location>
        <begin position="152"/>
        <end position="161"/>
    </location>
</feature>
<evidence type="ECO:0000256" key="1">
    <source>
        <dbReference type="ARBA" id="ARBA00007682"/>
    </source>
</evidence>
<dbReference type="Gene3D" id="2.30.30.1020">
    <property type="entry name" value="CCR4-NOT complex subunit 2/3/5, C-terminal domain"/>
    <property type="match status" value="1"/>
</dbReference>